<evidence type="ECO:0000256" key="5">
    <source>
        <dbReference type="ARBA" id="ARBA00022737"/>
    </source>
</evidence>
<dbReference type="HOGENOM" id="CLU_712213_0_0_1"/>
<keyword evidence="2" id="KW-0964">Secreted</keyword>
<dbReference type="InterPro" id="IPR018097">
    <property type="entry name" value="EGF_Ca-bd_CS"/>
</dbReference>
<dbReference type="STRING" id="283909.R7T3E5"/>
<feature type="region of interest" description="Disordered" evidence="8">
    <location>
        <begin position="159"/>
        <end position="180"/>
    </location>
</feature>
<dbReference type="Gene3D" id="3.40.50.410">
    <property type="entry name" value="von Willebrand factor, type A domain"/>
    <property type="match status" value="1"/>
</dbReference>
<organism evidence="11">
    <name type="scientific">Capitella teleta</name>
    <name type="common">Polychaete worm</name>
    <dbReference type="NCBI Taxonomy" id="283909"/>
    <lineage>
        <taxon>Eukaryota</taxon>
        <taxon>Metazoa</taxon>
        <taxon>Spiralia</taxon>
        <taxon>Lophotrochozoa</taxon>
        <taxon>Annelida</taxon>
        <taxon>Polychaeta</taxon>
        <taxon>Sedentaria</taxon>
        <taxon>Scolecida</taxon>
        <taxon>Capitellidae</taxon>
        <taxon>Capitella</taxon>
    </lineage>
</organism>
<dbReference type="InterPro" id="IPR026823">
    <property type="entry name" value="cEGF"/>
</dbReference>
<accession>R7T3E5</accession>
<gene>
    <name evidence="11" type="ORF">CAPTEDRAFT_221642</name>
</gene>
<dbReference type="InterPro" id="IPR050525">
    <property type="entry name" value="ECM_Assembly_Org"/>
</dbReference>
<keyword evidence="13" id="KW-1185">Reference proteome</keyword>
<dbReference type="InterPro" id="IPR036465">
    <property type="entry name" value="vWFA_dom_sf"/>
</dbReference>
<evidence type="ECO:0000256" key="8">
    <source>
        <dbReference type="SAM" id="MobiDB-lite"/>
    </source>
</evidence>
<protein>
    <recommendedName>
        <fullName evidence="10">VWFA domain-containing protein</fullName>
    </recommendedName>
</protein>
<evidence type="ECO:0000256" key="6">
    <source>
        <dbReference type="ARBA" id="ARBA00023157"/>
    </source>
</evidence>
<dbReference type="Proteomes" id="UP000014760">
    <property type="component" value="Unassembled WGS sequence"/>
</dbReference>
<reference evidence="12" key="3">
    <citation type="submission" date="2015-06" db="UniProtKB">
        <authorList>
            <consortium name="EnsemblMetazoa"/>
        </authorList>
    </citation>
    <scope>IDENTIFICATION</scope>
</reference>
<name>R7T3E5_CAPTE</name>
<dbReference type="SUPFAM" id="SSF57196">
    <property type="entry name" value="EGF/Laminin"/>
    <property type="match status" value="1"/>
</dbReference>
<evidence type="ECO:0000259" key="10">
    <source>
        <dbReference type="PROSITE" id="PS50234"/>
    </source>
</evidence>
<evidence type="ECO:0000256" key="9">
    <source>
        <dbReference type="SAM" id="Phobius"/>
    </source>
</evidence>
<dbReference type="PANTHER" id="PTHR24020:SF84">
    <property type="entry name" value="VWFA DOMAIN-CONTAINING PROTEIN"/>
    <property type="match status" value="1"/>
</dbReference>
<reference evidence="11 13" key="2">
    <citation type="journal article" date="2013" name="Nature">
        <title>Insights into bilaterian evolution from three spiralian genomes.</title>
        <authorList>
            <person name="Simakov O."/>
            <person name="Marletaz F."/>
            <person name="Cho S.J."/>
            <person name="Edsinger-Gonzales E."/>
            <person name="Havlak P."/>
            <person name="Hellsten U."/>
            <person name="Kuo D.H."/>
            <person name="Larsson T."/>
            <person name="Lv J."/>
            <person name="Arendt D."/>
            <person name="Savage R."/>
            <person name="Osoegawa K."/>
            <person name="de Jong P."/>
            <person name="Grimwood J."/>
            <person name="Chapman J.A."/>
            <person name="Shapiro H."/>
            <person name="Aerts A."/>
            <person name="Otillar R.P."/>
            <person name="Terry A.Y."/>
            <person name="Boore J.L."/>
            <person name="Grigoriev I.V."/>
            <person name="Lindberg D.R."/>
            <person name="Seaver E.C."/>
            <person name="Weisblat D.A."/>
            <person name="Putnam N.H."/>
            <person name="Rokhsar D.S."/>
        </authorList>
    </citation>
    <scope>NUCLEOTIDE SEQUENCE</scope>
    <source>
        <strain evidence="11 13">I ESC-2004</strain>
    </source>
</reference>
<keyword evidence="4" id="KW-0732">Signal</keyword>
<evidence type="ECO:0000256" key="2">
    <source>
        <dbReference type="ARBA" id="ARBA00022525"/>
    </source>
</evidence>
<keyword evidence="6" id="KW-1015">Disulfide bond</keyword>
<dbReference type="AlphaFoldDB" id="R7T3E5"/>
<dbReference type="GO" id="GO:0005509">
    <property type="term" value="F:calcium ion binding"/>
    <property type="evidence" value="ECO:0007669"/>
    <property type="project" value="InterPro"/>
</dbReference>
<dbReference type="InterPro" id="IPR000742">
    <property type="entry name" value="EGF"/>
</dbReference>
<evidence type="ECO:0000313" key="12">
    <source>
        <dbReference type="EnsemblMetazoa" id="CapteP221642"/>
    </source>
</evidence>
<feature type="domain" description="VWFA" evidence="10">
    <location>
        <begin position="1"/>
        <end position="157"/>
    </location>
</feature>
<keyword evidence="9" id="KW-1133">Transmembrane helix</keyword>
<dbReference type="PANTHER" id="PTHR24020">
    <property type="entry name" value="COLLAGEN ALPHA"/>
    <property type="match status" value="1"/>
</dbReference>
<dbReference type="EnsemblMetazoa" id="CapteT221642">
    <property type="protein sequence ID" value="CapteP221642"/>
    <property type="gene ID" value="CapteG221642"/>
</dbReference>
<keyword evidence="7" id="KW-0325">Glycoprotein</keyword>
<comment type="subcellular location">
    <subcellularLocation>
        <location evidence="1">Secreted</location>
    </subcellularLocation>
</comment>
<keyword evidence="9" id="KW-0472">Membrane</keyword>
<dbReference type="GO" id="GO:0005576">
    <property type="term" value="C:extracellular region"/>
    <property type="evidence" value="ECO:0007669"/>
    <property type="project" value="UniProtKB-SubCell"/>
</dbReference>
<proteinExistence type="predicted"/>
<evidence type="ECO:0000256" key="4">
    <source>
        <dbReference type="ARBA" id="ARBA00022729"/>
    </source>
</evidence>
<dbReference type="SMART" id="SM00179">
    <property type="entry name" value="EGF_CA"/>
    <property type="match status" value="2"/>
</dbReference>
<dbReference type="Gene3D" id="2.10.25.10">
    <property type="entry name" value="Laminin"/>
    <property type="match status" value="2"/>
</dbReference>
<dbReference type="FunFam" id="2.10.25.10:FF:000014">
    <property type="entry name" value="Latent-transforming growth factor beta-binding protein 3"/>
    <property type="match status" value="1"/>
</dbReference>
<dbReference type="SUPFAM" id="SSF53300">
    <property type="entry name" value="vWA-like"/>
    <property type="match status" value="1"/>
</dbReference>
<evidence type="ECO:0000256" key="7">
    <source>
        <dbReference type="ARBA" id="ARBA00023180"/>
    </source>
</evidence>
<reference evidence="13" key="1">
    <citation type="submission" date="2012-12" db="EMBL/GenBank/DDBJ databases">
        <authorList>
            <person name="Hellsten U."/>
            <person name="Grimwood J."/>
            <person name="Chapman J.A."/>
            <person name="Shapiro H."/>
            <person name="Aerts A."/>
            <person name="Otillar R.P."/>
            <person name="Terry A.Y."/>
            <person name="Boore J.L."/>
            <person name="Simakov O."/>
            <person name="Marletaz F."/>
            <person name="Cho S.-J."/>
            <person name="Edsinger-Gonzales E."/>
            <person name="Havlak P."/>
            <person name="Kuo D.-H."/>
            <person name="Larsson T."/>
            <person name="Lv J."/>
            <person name="Arendt D."/>
            <person name="Savage R."/>
            <person name="Osoegawa K."/>
            <person name="de Jong P."/>
            <person name="Lindberg D.R."/>
            <person name="Seaver E.C."/>
            <person name="Weisblat D.A."/>
            <person name="Putnam N.H."/>
            <person name="Grigoriev I.V."/>
            <person name="Rokhsar D.S."/>
        </authorList>
    </citation>
    <scope>NUCLEOTIDE SEQUENCE</scope>
    <source>
        <strain evidence="13">I ESC-2004</strain>
    </source>
</reference>
<keyword evidence="3" id="KW-0245">EGF-like domain</keyword>
<dbReference type="OMA" id="CALGTHQ"/>
<dbReference type="InterPro" id="IPR001881">
    <property type="entry name" value="EGF-like_Ca-bd_dom"/>
</dbReference>
<evidence type="ECO:0000256" key="1">
    <source>
        <dbReference type="ARBA" id="ARBA00004613"/>
    </source>
</evidence>
<dbReference type="EMBL" id="KB312466">
    <property type="protein sequence ID" value="ELT87158.1"/>
    <property type="molecule type" value="Genomic_DNA"/>
</dbReference>
<dbReference type="InterPro" id="IPR002035">
    <property type="entry name" value="VWF_A"/>
</dbReference>
<dbReference type="Pfam" id="PF00092">
    <property type="entry name" value="VWA"/>
    <property type="match status" value="1"/>
</dbReference>
<dbReference type="EMBL" id="AMQN01016035">
    <property type="status" value="NOT_ANNOTATED_CDS"/>
    <property type="molecule type" value="Genomic_DNA"/>
</dbReference>
<dbReference type="PROSITE" id="PS01187">
    <property type="entry name" value="EGF_CA"/>
    <property type="match status" value="1"/>
</dbReference>
<dbReference type="CDD" id="cd00054">
    <property type="entry name" value="EGF_CA"/>
    <property type="match status" value="2"/>
</dbReference>
<dbReference type="SMART" id="SM00327">
    <property type="entry name" value="VWA"/>
    <property type="match status" value="1"/>
</dbReference>
<evidence type="ECO:0000313" key="11">
    <source>
        <dbReference type="EMBL" id="ELT87158.1"/>
    </source>
</evidence>
<dbReference type="PROSITE" id="PS01186">
    <property type="entry name" value="EGF_2"/>
    <property type="match status" value="1"/>
</dbReference>
<dbReference type="PROSITE" id="PS50234">
    <property type="entry name" value="VWFA"/>
    <property type="match status" value="1"/>
</dbReference>
<dbReference type="Pfam" id="PF12662">
    <property type="entry name" value="cEGF"/>
    <property type="match status" value="1"/>
</dbReference>
<evidence type="ECO:0000313" key="13">
    <source>
        <dbReference type="Proteomes" id="UP000014760"/>
    </source>
</evidence>
<keyword evidence="9" id="KW-0812">Transmembrane</keyword>
<keyword evidence="5" id="KW-0677">Repeat</keyword>
<sequence length="388" mass="41981">MMNFIADLVEDLGESARVGMVKFGDKAVNEFYLNSYTTIEANINAILNAEYINGATNTAEGIEFMHFQQFTSSRGDRSGVQNVAVIITDGASSINPDKTVPSAESARADAISIIAIGITDNVNDQEIRQISSDPQEKDLNYFLAPSFTVLDVISQKISERSCDGGGGETPSPQPATTPATPINEEDFWCRFYGDIGVICFCRNRGVIEAVNSTSCQDINECNFNNGGCEHNCFNSEGSYSCGCDSGFQFGNDRHSCEDINECVDTRICDRGTCVNTYGGYYCISDVESSNVAERQLAAVAPAAVASKTMTVSLVAIACVCVVNLVAGVGLWLRRRNMIRNKRRSAQYLPASGQTNSAFYPESVRSLNSLASKFSEDGFEVDLADSIDS</sequence>
<evidence type="ECO:0000256" key="3">
    <source>
        <dbReference type="ARBA" id="ARBA00022536"/>
    </source>
</evidence>
<feature type="transmembrane region" description="Helical" evidence="9">
    <location>
        <begin position="311"/>
        <end position="332"/>
    </location>
</feature>
<dbReference type="OrthoDB" id="199024at2759"/>